<feature type="compositionally biased region" description="Low complexity" evidence="1">
    <location>
        <begin position="143"/>
        <end position="155"/>
    </location>
</feature>
<proteinExistence type="predicted"/>
<dbReference type="Proteomes" id="UP000078237">
    <property type="component" value="Unassembled WGS sequence"/>
</dbReference>
<name>A0A175WFM4_9PEZI</name>
<evidence type="ECO:0000313" key="2">
    <source>
        <dbReference type="EMBL" id="KXX82311.1"/>
    </source>
</evidence>
<evidence type="ECO:0000313" key="3">
    <source>
        <dbReference type="Proteomes" id="UP000078237"/>
    </source>
</evidence>
<protein>
    <submittedName>
        <fullName evidence="2">Uncharacterized protein</fullName>
    </submittedName>
</protein>
<comment type="caution">
    <text evidence="2">The sequence shown here is derived from an EMBL/GenBank/DDBJ whole genome shotgun (WGS) entry which is preliminary data.</text>
</comment>
<feature type="compositionally biased region" description="Acidic residues" evidence="1">
    <location>
        <begin position="130"/>
        <end position="142"/>
    </location>
</feature>
<gene>
    <name evidence="2" type="ORF">MMYC01_201957</name>
</gene>
<feature type="region of interest" description="Disordered" evidence="1">
    <location>
        <begin position="1"/>
        <end position="25"/>
    </location>
</feature>
<accession>A0A175WFM4</accession>
<feature type="compositionally biased region" description="Acidic residues" evidence="1">
    <location>
        <begin position="9"/>
        <end position="20"/>
    </location>
</feature>
<organism evidence="2 3">
    <name type="scientific">Madurella mycetomatis</name>
    <dbReference type="NCBI Taxonomy" id="100816"/>
    <lineage>
        <taxon>Eukaryota</taxon>
        <taxon>Fungi</taxon>
        <taxon>Dikarya</taxon>
        <taxon>Ascomycota</taxon>
        <taxon>Pezizomycotina</taxon>
        <taxon>Sordariomycetes</taxon>
        <taxon>Sordariomycetidae</taxon>
        <taxon>Sordariales</taxon>
        <taxon>Sordariales incertae sedis</taxon>
        <taxon>Madurella</taxon>
    </lineage>
</organism>
<evidence type="ECO:0000256" key="1">
    <source>
        <dbReference type="SAM" id="MobiDB-lite"/>
    </source>
</evidence>
<dbReference type="EMBL" id="LCTW02000017">
    <property type="protein sequence ID" value="KXX82311.1"/>
    <property type="molecule type" value="Genomic_DNA"/>
</dbReference>
<reference evidence="2 3" key="1">
    <citation type="journal article" date="2016" name="Genome Announc.">
        <title>Genome Sequence of Madurella mycetomatis mm55, Isolated from a Human Mycetoma Case in Sudan.</title>
        <authorList>
            <person name="Smit S."/>
            <person name="Derks M.F."/>
            <person name="Bervoets S."/>
            <person name="Fahal A."/>
            <person name="van Leeuwen W."/>
            <person name="van Belkum A."/>
            <person name="van de Sande W.W."/>
        </authorList>
    </citation>
    <scope>NUCLEOTIDE SEQUENCE [LARGE SCALE GENOMIC DNA]</scope>
    <source>
        <strain evidence="3">mm55</strain>
    </source>
</reference>
<feature type="compositionally biased region" description="Polar residues" evidence="1">
    <location>
        <begin position="253"/>
        <end position="262"/>
    </location>
</feature>
<feature type="compositionally biased region" description="Polar residues" evidence="1">
    <location>
        <begin position="208"/>
        <end position="222"/>
    </location>
</feature>
<dbReference type="OrthoDB" id="5419162at2759"/>
<feature type="region of interest" description="Disordered" evidence="1">
    <location>
        <begin position="43"/>
        <end position="262"/>
    </location>
</feature>
<sequence length="315" mass="33254">MERPNTNPDEIDLDDDDFYGDDGNTAELEDVLGPTMAATMGFTSFGGSRKRGNGDPASVHSTKKRRFNHQPDEAVIAEYEDPDNFYDQGKGHDSALEIDEPEPLQQPGIITASKAQLASKTKRKTKPKDDDPDYIDYSDDGDNSNGDNDAAAADYDNLELDTTLDSDAPSPTRTPIVAAAEEAAAGAPPPPPPPPQPKPGKKAPAQSIGASKSQPQSQTPAGKTTKRAGAPPASKWGGKQPQGQGSGQGQTQARPQGQGRTQIDLNWYVDYYVAGSNENPWEKLEAERGIKAVGSWITRAAGPGGGNGNGNGNGN</sequence>
<feature type="compositionally biased region" description="Pro residues" evidence="1">
    <location>
        <begin position="187"/>
        <end position="198"/>
    </location>
</feature>
<dbReference type="VEuPathDB" id="FungiDB:MMYC01_201957"/>
<keyword evidence="3" id="KW-1185">Reference proteome</keyword>
<dbReference type="AlphaFoldDB" id="A0A175WFM4"/>